<organism evidence="1 2">
    <name type="scientific">Romanomermis culicivorax</name>
    <name type="common">Nematode worm</name>
    <dbReference type="NCBI Taxonomy" id="13658"/>
    <lineage>
        <taxon>Eukaryota</taxon>
        <taxon>Metazoa</taxon>
        <taxon>Ecdysozoa</taxon>
        <taxon>Nematoda</taxon>
        <taxon>Enoplea</taxon>
        <taxon>Dorylaimia</taxon>
        <taxon>Mermithida</taxon>
        <taxon>Mermithoidea</taxon>
        <taxon>Mermithidae</taxon>
        <taxon>Romanomermis</taxon>
    </lineage>
</organism>
<reference evidence="2" key="1">
    <citation type="submission" date="2022-11" db="UniProtKB">
        <authorList>
            <consortium name="WormBaseParasite"/>
        </authorList>
    </citation>
    <scope>IDENTIFICATION</scope>
</reference>
<keyword evidence="1" id="KW-1185">Reference proteome</keyword>
<sequence length="72" mass="8839">MNDSLKSIRRIKRALVVEQFHQRGRKRPSNEDWNKSITHLNESMMKSVFCLSTVWTNFFNEFYSKKWENREQ</sequence>
<dbReference type="Proteomes" id="UP000887565">
    <property type="component" value="Unplaced"/>
</dbReference>
<dbReference type="AlphaFoldDB" id="A0A915I5N2"/>
<evidence type="ECO:0000313" key="1">
    <source>
        <dbReference type="Proteomes" id="UP000887565"/>
    </source>
</evidence>
<proteinExistence type="predicted"/>
<protein>
    <submittedName>
        <fullName evidence="2">Uncharacterized protein</fullName>
    </submittedName>
</protein>
<name>A0A915I5N2_ROMCU</name>
<evidence type="ECO:0000313" key="2">
    <source>
        <dbReference type="WBParaSite" id="nRc.2.0.1.t09076-RA"/>
    </source>
</evidence>
<dbReference type="WBParaSite" id="nRc.2.0.1.t09076-RA">
    <property type="protein sequence ID" value="nRc.2.0.1.t09076-RA"/>
    <property type="gene ID" value="nRc.2.0.1.g09076"/>
</dbReference>
<accession>A0A915I5N2</accession>